<feature type="domain" description="CHASE2" evidence="2">
    <location>
        <begin position="52"/>
        <end position="340"/>
    </location>
</feature>
<organism evidence="3 4">
    <name type="scientific">Sediminitomix flava</name>
    <dbReference type="NCBI Taxonomy" id="379075"/>
    <lineage>
        <taxon>Bacteria</taxon>
        <taxon>Pseudomonadati</taxon>
        <taxon>Bacteroidota</taxon>
        <taxon>Cytophagia</taxon>
        <taxon>Cytophagales</taxon>
        <taxon>Flammeovirgaceae</taxon>
        <taxon>Sediminitomix</taxon>
    </lineage>
</organism>
<accession>A0A315ZHM9</accession>
<dbReference type="RefSeq" id="WP_109616271.1">
    <property type="nucleotide sequence ID" value="NZ_QGDO01000001.1"/>
</dbReference>
<evidence type="ECO:0000313" key="3">
    <source>
        <dbReference type="EMBL" id="PWJ44802.1"/>
    </source>
</evidence>
<dbReference type="OrthoDB" id="1403562at2"/>
<keyword evidence="1" id="KW-1133">Transmembrane helix</keyword>
<gene>
    <name evidence="3" type="ORF">BC781_1011180</name>
</gene>
<dbReference type="Proteomes" id="UP000245535">
    <property type="component" value="Unassembled WGS sequence"/>
</dbReference>
<evidence type="ECO:0000313" key="4">
    <source>
        <dbReference type="Proteomes" id="UP000245535"/>
    </source>
</evidence>
<evidence type="ECO:0000256" key="1">
    <source>
        <dbReference type="SAM" id="Phobius"/>
    </source>
</evidence>
<feature type="transmembrane region" description="Helical" evidence="1">
    <location>
        <begin position="384"/>
        <end position="408"/>
    </location>
</feature>
<sequence>MEDKTKRSYLLLEGLKQFFHPIHFAGTVFVFLFMYLLQLVGVQTEIFNVFESVFEEFELTDIYYRDIRNPQEETFEENVILVNIGHLPRRAIAEQINILNKYEPAVIGIDAVFAGPKEDDPMGDFLLAQAVAESNKFVFASTPLEPTRKENIVTADSIGMPYELFLANDSVISTGHVYTGNEYADFTTWREVPVFVDNKGKLEPSLAAEVVRQFDEEKYKNLLKRERIIEPIYFKGNLDKYLKLDPKQVLLEEFDTAAIKGKIVLMGYMGDEYTDYFFAEDKFYTPLNKNLLGRGFPDMYGVVVHANIISMMLNDTYIDAMPQNLSLLIAVLLCFFNVSVFTIIVRFKRMAVWYNAISKTIQLVEAIIVTYLSIMLFAEYHYEVNFSLAFLVILLSGDLTEIFVEIIVRFVRRVLRMAPLLFYDS</sequence>
<evidence type="ECO:0000259" key="2">
    <source>
        <dbReference type="SMART" id="SM01080"/>
    </source>
</evidence>
<feature type="transmembrane region" description="Helical" evidence="1">
    <location>
        <begin position="291"/>
        <end position="313"/>
    </location>
</feature>
<reference evidence="3 4" key="1">
    <citation type="submission" date="2018-03" db="EMBL/GenBank/DDBJ databases">
        <title>Genomic Encyclopedia of Archaeal and Bacterial Type Strains, Phase II (KMG-II): from individual species to whole genera.</title>
        <authorList>
            <person name="Goeker M."/>
        </authorList>
    </citation>
    <scope>NUCLEOTIDE SEQUENCE [LARGE SCALE GENOMIC DNA]</scope>
    <source>
        <strain evidence="3 4">DSM 28229</strain>
    </source>
</reference>
<protein>
    <submittedName>
        <fullName evidence="3">CHASE2 domain-containing sensor protein</fullName>
    </submittedName>
</protein>
<comment type="caution">
    <text evidence="3">The sequence shown here is derived from an EMBL/GenBank/DDBJ whole genome shotgun (WGS) entry which is preliminary data.</text>
</comment>
<dbReference type="SMART" id="SM01080">
    <property type="entry name" value="CHASE2"/>
    <property type="match status" value="1"/>
</dbReference>
<dbReference type="Pfam" id="PF05226">
    <property type="entry name" value="CHASE2"/>
    <property type="match status" value="1"/>
</dbReference>
<name>A0A315ZHM9_SEDFL</name>
<proteinExistence type="predicted"/>
<dbReference type="EMBL" id="QGDO01000001">
    <property type="protein sequence ID" value="PWJ44802.1"/>
    <property type="molecule type" value="Genomic_DNA"/>
</dbReference>
<dbReference type="InterPro" id="IPR007890">
    <property type="entry name" value="CHASE2"/>
</dbReference>
<feature type="transmembrane region" description="Helical" evidence="1">
    <location>
        <begin position="18"/>
        <end position="37"/>
    </location>
</feature>
<feature type="transmembrane region" description="Helical" evidence="1">
    <location>
        <begin position="357"/>
        <end position="378"/>
    </location>
</feature>
<keyword evidence="1" id="KW-0812">Transmembrane</keyword>
<keyword evidence="4" id="KW-1185">Reference proteome</keyword>
<feature type="transmembrane region" description="Helical" evidence="1">
    <location>
        <begin position="325"/>
        <end position="345"/>
    </location>
</feature>
<keyword evidence="1" id="KW-0472">Membrane</keyword>
<dbReference type="AlphaFoldDB" id="A0A315ZHM9"/>